<accession>A0A4Y1ZYB2</accession>
<name>A0A4Y1ZYB2_ARAVE</name>
<gene>
    <name evidence="1" type="ORF">AVEN_115395_1</name>
</gene>
<dbReference type="GO" id="GO:0044547">
    <property type="term" value="F:DNA topoisomerase binding"/>
    <property type="evidence" value="ECO:0007669"/>
    <property type="project" value="TreeGrafter"/>
</dbReference>
<proteinExistence type="predicted"/>
<dbReference type="GO" id="GO:0000729">
    <property type="term" value="P:DNA double-strand break processing"/>
    <property type="evidence" value="ECO:0007669"/>
    <property type="project" value="TreeGrafter"/>
</dbReference>
<dbReference type="EMBL" id="BGPR01000001">
    <property type="protein sequence ID" value="GBL72481.1"/>
    <property type="molecule type" value="Genomic_DNA"/>
</dbReference>
<dbReference type="Gene3D" id="3.30.420.10">
    <property type="entry name" value="Ribonuclease H-like superfamily/Ribonuclease H"/>
    <property type="match status" value="1"/>
</dbReference>
<dbReference type="OrthoDB" id="6437521at2759"/>
<dbReference type="GO" id="GO:0035861">
    <property type="term" value="C:site of double-strand break"/>
    <property type="evidence" value="ECO:0007669"/>
    <property type="project" value="TreeGrafter"/>
</dbReference>
<dbReference type="InterPro" id="IPR036397">
    <property type="entry name" value="RNaseH_sf"/>
</dbReference>
<organism evidence="1 2">
    <name type="scientific">Araneus ventricosus</name>
    <name type="common">Orbweaver spider</name>
    <name type="synonym">Epeira ventricosa</name>
    <dbReference type="NCBI Taxonomy" id="182803"/>
    <lineage>
        <taxon>Eukaryota</taxon>
        <taxon>Metazoa</taxon>
        <taxon>Ecdysozoa</taxon>
        <taxon>Arthropoda</taxon>
        <taxon>Chelicerata</taxon>
        <taxon>Arachnida</taxon>
        <taxon>Araneae</taxon>
        <taxon>Araneomorphae</taxon>
        <taxon>Entelegynae</taxon>
        <taxon>Araneoidea</taxon>
        <taxon>Araneidae</taxon>
        <taxon>Araneus</taxon>
    </lineage>
</organism>
<reference evidence="1 2" key="1">
    <citation type="journal article" date="2019" name="Sci. Rep.">
        <title>Orb-weaving spider Araneus ventricosus genome elucidates the spidroin gene catalogue.</title>
        <authorList>
            <person name="Kono N."/>
            <person name="Nakamura H."/>
            <person name="Ohtoshi R."/>
            <person name="Moran D.A.P."/>
            <person name="Shinohara A."/>
            <person name="Yoshida Y."/>
            <person name="Fujiwara M."/>
            <person name="Mori M."/>
            <person name="Tomita M."/>
            <person name="Arakawa K."/>
        </authorList>
    </citation>
    <scope>NUCLEOTIDE SEQUENCE [LARGE SCALE GENOMIC DNA]</scope>
</reference>
<dbReference type="PANTHER" id="PTHR46060:SF2">
    <property type="entry name" value="HISTONE-LYSINE N-METHYLTRANSFERASE SETMAR"/>
    <property type="match status" value="1"/>
</dbReference>
<dbReference type="GO" id="GO:0015074">
    <property type="term" value="P:DNA integration"/>
    <property type="evidence" value="ECO:0007669"/>
    <property type="project" value="TreeGrafter"/>
</dbReference>
<dbReference type="GO" id="GO:0003697">
    <property type="term" value="F:single-stranded DNA binding"/>
    <property type="evidence" value="ECO:0007669"/>
    <property type="project" value="TreeGrafter"/>
</dbReference>
<dbReference type="GO" id="GO:0003690">
    <property type="term" value="F:double-stranded DNA binding"/>
    <property type="evidence" value="ECO:0007669"/>
    <property type="project" value="TreeGrafter"/>
</dbReference>
<dbReference type="GO" id="GO:0000793">
    <property type="term" value="C:condensed chromosome"/>
    <property type="evidence" value="ECO:0007669"/>
    <property type="project" value="TreeGrafter"/>
</dbReference>
<dbReference type="PANTHER" id="PTHR46060">
    <property type="entry name" value="MARINER MOS1 TRANSPOSASE-LIKE PROTEIN"/>
    <property type="match status" value="1"/>
</dbReference>
<dbReference type="Proteomes" id="UP000499080">
    <property type="component" value="Unassembled WGS sequence"/>
</dbReference>
<evidence type="ECO:0008006" key="3">
    <source>
        <dbReference type="Google" id="ProtNLM"/>
    </source>
</evidence>
<dbReference type="GO" id="GO:0031297">
    <property type="term" value="P:replication fork processing"/>
    <property type="evidence" value="ECO:0007669"/>
    <property type="project" value="TreeGrafter"/>
</dbReference>
<keyword evidence="2" id="KW-1185">Reference proteome</keyword>
<dbReference type="GO" id="GO:0046975">
    <property type="term" value="F:histone H3K36 methyltransferase activity"/>
    <property type="evidence" value="ECO:0007669"/>
    <property type="project" value="TreeGrafter"/>
</dbReference>
<protein>
    <recommendedName>
        <fullName evidence="3">Mariner Mos1 transposase</fullName>
    </recommendedName>
</protein>
<dbReference type="GO" id="GO:0006303">
    <property type="term" value="P:double-strand break repair via nonhomologous end joining"/>
    <property type="evidence" value="ECO:0007669"/>
    <property type="project" value="TreeGrafter"/>
</dbReference>
<dbReference type="GO" id="GO:0005634">
    <property type="term" value="C:nucleus"/>
    <property type="evidence" value="ECO:0007669"/>
    <property type="project" value="TreeGrafter"/>
</dbReference>
<comment type="caution">
    <text evidence="1">The sequence shown here is derived from an EMBL/GenBank/DDBJ whole genome shotgun (WGS) entry which is preliminary data.</text>
</comment>
<dbReference type="InterPro" id="IPR052709">
    <property type="entry name" value="Transposase-MT_Hybrid"/>
</dbReference>
<dbReference type="AlphaFoldDB" id="A0A4Y1ZYB2"/>
<dbReference type="GO" id="GO:0044774">
    <property type="term" value="P:mitotic DNA integrity checkpoint signaling"/>
    <property type="evidence" value="ECO:0007669"/>
    <property type="project" value="TreeGrafter"/>
</dbReference>
<dbReference type="GO" id="GO:0042800">
    <property type="term" value="F:histone H3K4 methyltransferase activity"/>
    <property type="evidence" value="ECO:0007669"/>
    <property type="project" value="TreeGrafter"/>
</dbReference>
<dbReference type="GO" id="GO:0000014">
    <property type="term" value="F:single-stranded DNA endodeoxyribonuclease activity"/>
    <property type="evidence" value="ECO:0007669"/>
    <property type="project" value="TreeGrafter"/>
</dbReference>
<sequence length="125" mass="14651">MENLNRAIDQKCLEQASRKEMIFHQESAGPHVSLALRKKLLKLGWDVLPNPLYSPVLGHLYCHLFHSTQNSLKVKKLSSLENCKEPLEQFFSDKPEMSHESGRMKLHKRRRLPNNHHSIKCCLYY</sequence>
<evidence type="ECO:0000313" key="1">
    <source>
        <dbReference type="EMBL" id="GBL72481.1"/>
    </source>
</evidence>
<evidence type="ECO:0000313" key="2">
    <source>
        <dbReference type="Proteomes" id="UP000499080"/>
    </source>
</evidence>